<evidence type="ECO:0000256" key="5">
    <source>
        <dbReference type="PROSITE-ProRule" id="PRU00333"/>
    </source>
</evidence>
<organism evidence="7 8">
    <name type="scientific">Wickerhamomyces mucosus</name>
    <dbReference type="NCBI Taxonomy" id="1378264"/>
    <lineage>
        <taxon>Eukaryota</taxon>
        <taxon>Fungi</taxon>
        <taxon>Dikarya</taxon>
        <taxon>Ascomycota</taxon>
        <taxon>Saccharomycotina</taxon>
        <taxon>Saccharomycetes</taxon>
        <taxon>Phaffomycetales</taxon>
        <taxon>Wickerhamomycetaceae</taxon>
        <taxon>Wickerhamomyces</taxon>
    </lineage>
</organism>
<feature type="binding site" evidence="5">
    <location>
        <position position="298"/>
    </location>
    <ligand>
        <name>Zn(2+)</name>
        <dbReference type="ChEBI" id="CHEBI:29105"/>
    </ligand>
</feature>
<evidence type="ECO:0000313" key="8">
    <source>
        <dbReference type="Proteomes" id="UP000769528"/>
    </source>
</evidence>
<evidence type="ECO:0000256" key="3">
    <source>
        <dbReference type="ARBA" id="ARBA00022723"/>
    </source>
</evidence>
<dbReference type="OrthoDB" id="261426at2759"/>
<feature type="domain" description="Hcy-binding" evidence="6">
    <location>
        <begin position="1"/>
        <end position="313"/>
    </location>
</feature>
<reference evidence="7" key="1">
    <citation type="journal article" date="2021" name="Open Biol.">
        <title>Shared evolutionary footprints suggest mitochondrial oxidative damage underlies multiple complex I losses in fungi.</title>
        <authorList>
            <person name="Schikora-Tamarit M.A."/>
            <person name="Marcet-Houben M."/>
            <person name="Nosek J."/>
            <person name="Gabaldon T."/>
        </authorList>
    </citation>
    <scope>NUCLEOTIDE SEQUENCE</scope>
    <source>
        <strain evidence="7">CBS6341</strain>
    </source>
</reference>
<reference evidence="7" key="2">
    <citation type="submission" date="2021-01" db="EMBL/GenBank/DDBJ databases">
        <authorList>
            <person name="Schikora-Tamarit M.A."/>
        </authorList>
    </citation>
    <scope>NUCLEOTIDE SEQUENCE</scope>
    <source>
        <strain evidence="7">CBS6341</strain>
    </source>
</reference>
<dbReference type="Pfam" id="PF02574">
    <property type="entry name" value="S-methyl_trans"/>
    <property type="match status" value="1"/>
</dbReference>
<dbReference type="SUPFAM" id="SSF82282">
    <property type="entry name" value="Homocysteine S-methyltransferase"/>
    <property type="match status" value="1"/>
</dbReference>
<dbReference type="InterPro" id="IPR017226">
    <property type="entry name" value="BHMT-like"/>
</dbReference>
<sequence>MEFTKFFDETPIIVLDGALGSQLPKEAQSHELWSTFALINNPEIIEKIHQDYIDSGADIILTSTYQMGESLIKRHYPNLDYEDIITKSIDIAYKVTSKIKESRNVYIAGSIGPYGASLANGAEYTGDYNGITREELIKFHEIRLKTLINDKRIDLLAIETIPNLLELKTLIEIMNDSYPQMKYYISLSVNKETLADGSTFQQIIQVINNNHKNNNINLLCIGVNCLGLKDSLNWLRKLSQVNDILKKPLVIYPNSGEIYDTTKREFIEDPNKDNKLNWEQYVGIVLENFPLVKIFGGCCRTTPETIRLIKKLAV</sequence>
<dbReference type="GO" id="GO:0009086">
    <property type="term" value="P:methionine biosynthetic process"/>
    <property type="evidence" value="ECO:0007669"/>
    <property type="project" value="InterPro"/>
</dbReference>
<feature type="binding site" evidence="5">
    <location>
        <position position="299"/>
    </location>
    <ligand>
        <name>Zn(2+)</name>
        <dbReference type="ChEBI" id="CHEBI:29105"/>
    </ligand>
</feature>
<accession>A0A9P8PRJ2</accession>
<proteinExistence type="predicted"/>
<evidence type="ECO:0000256" key="1">
    <source>
        <dbReference type="ARBA" id="ARBA00022603"/>
    </source>
</evidence>
<name>A0A9P8PRJ2_9ASCO</name>
<comment type="caution">
    <text evidence="7">The sequence shown here is derived from an EMBL/GenBank/DDBJ whole genome shotgun (WGS) entry which is preliminary data.</text>
</comment>
<dbReference type="NCBIfam" id="NF007020">
    <property type="entry name" value="PRK09485.1"/>
    <property type="match status" value="1"/>
</dbReference>
<keyword evidence="2 5" id="KW-0808">Transferase</keyword>
<dbReference type="GO" id="GO:0032259">
    <property type="term" value="P:methylation"/>
    <property type="evidence" value="ECO:0007669"/>
    <property type="project" value="UniProtKB-KW"/>
</dbReference>
<dbReference type="AlphaFoldDB" id="A0A9P8PRJ2"/>
<keyword evidence="8" id="KW-1185">Reference proteome</keyword>
<dbReference type="InterPro" id="IPR036589">
    <property type="entry name" value="HCY_dom_sf"/>
</dbReference>
<protein>
    <recommendedName>
        <fullName evidence="6">Hcy-binding domain-containing protein</fullName>
    </recommendedName>
</protein>
<dbReference type="PIRSF" id="PIRSF037505">
    <property type="entry name" value="Betaine_HMT"/>
    <property type="match status" value="1"/>
</dbReference>
<dbReference type="Proteomes" id="UP000769528">
    <property type="component" value="Unassembled WGS sequence"/>
</dbReference>
<gene>
    <name evidence="7" type="ORF">WICMUC_002137</name>
</gene>
<evidence type="ECO:0000256" key="2">
    <source>
        <dbReference type="ARBA" id="ARBA00022679"/>
    </source>
</evidence>
<dbReference type="PANTHER" id="PTHR46015:SF1">
    <property type="entry name" value="HOMOCYSTEINE S-METHYLTRANSFERASE-LIKE ISOFORM 1"/>
    <property type="match status" value="1"/>
</dbReference>
<evidence type="ECO:0000256" key="4">
    <source>
        <dbReference type="ARBA" id="ARBA00022833"/>
    </source>
</evidence>
<dbReference type="InterPro" id="IPR051486">
    <property type="entry name" value="Hcy_S-methyltransferase"/>
</dbReference>
<keyword evidence="1 5" id="KW-0489">Methyltransferase</keyword>
<dbReference type="PANTHER" id="PTHR46015">
    <property type="entry name" value="ZGC:172121"/>
    <property type="match status" value="1"/>
</dbReference>
<feature type="binding site" evidence="5">
    <location>
        <position position="225"/>
    </location>
    <ligand>
        <name>Zn(2+)</name>
        <dbReference type="ChEBI" id="CHEBI:29105"/>
    </ligand>
</feature>
<dbReference type="GO" id="GO:0008270">
    <property type="term" value="F:zinc ion binding"/>
    <property type="evidence" value="ECO:0007669"/>
    <property type="project" value="InterPro"/>
</dbReference>
<dbReference type="InterPro" id="IPR003726">
    <property type="entry name" value="HCY_dom"/>
</dbReference>
<dbReference type="Gene3D" id="3.20.20.330">
    <property type="entry name" value="Homocysteine-binding-like domain"/>
    <property type="match status" value="1"/>
</dbReference>
<evidence type="ECO:0000259" key="6">
    <source>
        <dbReference type="PROSITE" id="PS50970"/>
    </source>
</evidence>
<evidence type="ECO:0000313" key="7">
    <source>
        <dbReference type="EMBL" id="KAH3676260.1"/>
    </source>
</evidence>
<dbReference type="PROSITE" id="PS50970">
    <property type="entry name" value="HCY"/>
    <property type="match status" value="1"/>
</dbReference>
<dbReference type="GO" id="GO:0033528">
    <property type="term" value="P:S-methylmethionine cycle"/>
    <property type="evidence" value="ECO:0007669"/>
    <property type="project" value="TreeGrafter"/>
</dbReference>
<comment type="cofactor">
    <cofactor evidence="5">
        <name>Zn(2+)</name>
        <dbReference type="ChEBI" id="CHEBI:29105"/>
    </cofactor>
</comment>
<dbReference type="EMBL" id="JAEUBF010000666">
    <property type="protein sequence ID" value="KAH3676260.1"/>
    <property type="molecule type" value="Genomic_DNA"/>
</dbReference>
<keyword evidence="3 5" id="KW-0479">Metal-binding</keyword>
<dbReference type="GO" id="GO:0008898">
    <property type="term" value="F:S-adenosylmethionine-homocysteine S-methyltransferase activity"/>
    <property type="evidence" value="ECO:0007669"/>
    <property type="project" value="TreeGrafter"/>
</dbReference>
<keyword evidence="4 5" id="KW-0862">Zinc</keyword>